<feature type="transmembrane region" description="Helical" evidence="6">
    <location>
        <begin position="210"/>
        <end position="226"/>
    </location>
</feature>
<keyword evidence="2 6" id="KW-0812">Transmembrane</keyword>
<dbReference type="GO" id="GO:0016020">
    <property type="term" value="C:membrane"/>
    <property type="evidence" value="ECO:0007669"/>
    <property type="project" value="UniProtKB-SubCell"/>
</dbReference>
<feature type="transmembrane region" description="Helical" evidence="6">
    <location>
        <begin position="78"/>
        <end position="100"/>
    </location>
</feature>
<keyword evidence="3 6" id="KW-1133">Transmembrane helix</keyword>
<evidence type="ECO:0000256" key="3">
    <source>
        <dbReference type="ARBA" id="ARBA00022989"/>
    </source>
</evidence>
<protein>
    <recommendedName>
        <fullName evidence="8">Zinc transporter ZupT</fullName>
    </recommendedName>
</protein>
<comment type="subcellular location">
    <subcellularLocation>
        <location evidence="1">Membrane</location>
        <topology evidence="1">Multi-pass membrane protein</topology>
    </subcellularLocation>
</comment>
<feature type="region of interest" description="Disordered" evidence="5">
    <location>
        <begin position="106"/>
        <end position="148"/>
    </location>
</feature>
<feature type="compositionally biased region" description="Polar residues" evidence="5">
    <location>
        <begin position="185"/>
        <end position="197"/>
    </location>
</feature>
<feature type="transmembrane region" description="Helical" evidence="6">
    <location>
        <begin position="6"/>
        <end position="28"/>
    </location>
</feature>
<feature type="compositionally biased region" description="Basic and acidic residues" evidence="5">
    <location>
        <begin position="106"/>
        <end position="117"/>
    </location>
</feature>
<gene>
    <name evidence="7" type="ORF">HAKA00212_LOCUS19796</name>
</gene>
<evidence type="ECO:0000256" key="1">
    <source>
        <dbReference type="ARBA" id="ARBA00004141"/>
    </source>
</evidence>
<evidence type="ECO:0000256" key="6">
    <source>
        <dbReference type="SAM" id="Phobius"/>
    </source>
</evidence>
<dbReference type="PANTHER" id="PTHR11040">
    <property type="entry name" value="ZINC/IRON TRANSPORTER"/>
    <property type="match status" value="1"/>
</dbReference>
<accession>A0A6V2QEW8</accession>
<feature type="transmembrane region" description="Helical" evidence="6">
    <location>
        <begin position="246"/>
        <end position="268"/>
    </location>
</feature>
<dbReference type="PANTHER" id="PTHR11040:SF205">
    <property type="entry name" value="ZINC TRANSPORTER ZUPT"/>
    <property type="match status" value="1"/>
</dbReference>
<dbReference type="GO" id="GO:0005385">
    <property type="term" value="F:zinc ion transmembrane transporter activity"/>
    <property type="evidence" value="ECO:0007669"/>
    <property type="project" value="TreeGrafter"/>
</dbReference>
<feature type="region of interest" description="Disordered" evidence="5">
    <location>
        <begin position="167"/>
        <end position="204"/>
    </location>
</feature>
<feature type="transmembrane region" description="Helical" evidence="6">
    <location>
        <begin position="40"/>
        <end position="58"/>
    </location>
</feature>
<evidence type="ECO:0000256" key="5">
    <source>
        <dbReference type="SAM" id="MobiDB-lite"/>
    </source>
</evidence>
<proteinExistence type="predicted"/>
<dbReference type="InterPro" id="IPR003689">
    <property type="entry name" value="ZIP"/>
</dbReference>
<evidence type="ECO:0000313" key="7">
    <source>
        <dbReference type="EMBL" id="CAE0640972.1"/>
    </source>
</evidence>
<keyword evidence="4 6" id="KW-0472">Membrane</keyword>
<feature type="transmembrane region" description="Helical" evidence="6">
    <location>
        <begin position="304"/>
        <end position="326"/>
    </location>
</feature>
<organism evidence="7">
    <name type="scientific">Heterosigma akashiwo</name>
    <name type="common">Chromophytic alga</name>
    <name type="synonym">Heterosigma carterae</name>
    <dbReference type="NCBI Taxonomy" id="2829"/>
    <lineage>
        <taxon>Eukaryota</taxon>
        <taxon>Sar</taxon>
        <taxon>Stramenopiles</taxon>
        <taxon>Ochrophyta</taxon>
        <taxon>Raphidophyceae</taxon>
        <taxon>Chattonellales</taxon>
        <taxon>Chattonellaceae</taxon>
        <taxon>Heterosigma</taxon>
    </lineage>
</organism>
<name>A0A6V2QEW8_HETAK</name>
<feature type="transmembrane region" description="Helical" evidence="6">
    <location>
        <begin position="275"/>
        <end position="298"/>
    </location>
</feature>
<dbReference type="Pfam" id="PF02535">
    <property type="entry name" value="Zip"/>
    <property type="match status" value="1"/>
</dbReference>
<evidence type="ECO:0000256" key="2">
    <source>
        <dbReference type="ARBA" id="ARBA00022692"/>
    </source>
</evidence>
<feature type="transmembrane region" description="Helical" evidence="6">
    <location>
        <begin position="338"/>
        <end position="357"/>
    </location>
</feature>
<evidence type="ECO:0000256" key="4">
    <source>
        <dbReference type="ARBA" id="ARBA00023136"/>
    </source>
</evidence>
<dbReference type="AlphaFoldDB" id="A0A6V2QEW8"/>
<feature type="compositionally biased region" description="Polar residues" evidence="5">
    <location>
        <begin position="139"/>
        <end position="148"/>
    </location>
</feature>
<feature type="compositionally biased region" description="Polar residues" evidence="5">
    <location>
        <begin position="118"/>
        <end position="132"/>
    </location>
</feature>
<reference evidence="7" key="1">
    <citation type="submission" date="2021-01" db="EMBL/GenBank/DDBJ databases">
        <authorList>
            <person name="Corre E."/>
            <person name="Pelletier E."/>
            <person name="Niang G."/>
            <person name="Scheremetjew M."/>
            <person name="Finn R."/>
            <person name="Kale V."/>
            <person name="Holt S."/>
            <person name="Cochrane G."/>
            <person name="Meng A."/>
            <person name="Brown T."/>
            <person name="Cohen L."/>
        </authorList>
    </citation>
    <scope>NUCLEOTIDE SEQUENCE</scope>
    <source>
        <strain evidence="7">CCMP3107</strain>
    </source>
</reference>
<sequence>MDNPHAPFGFFLVTMAGLSTAVGAGMVFSERMVKMASKRVLAGALSLSAGVMLYVSFAEIFVKSQIGFEDAGFSTSNAYLYASLSFFGGIAFGKTLDVLVHKLDKSHSHDLPDRPEEASTTDIEDSQTSYDQTVDKPSKTNATLPQAVTSPDLTTLNLDKAGKTVAGAGLGSPAGKGSRRGMLTTAGSATSLDTEATDGTHSKEPKDARLVRMGVLTALAIGLHNFPEGLATFVATLDDPSVGGALAVAIAIHNVPEGLCVAIPIYYATGSRAKAFGWALISGISEPIGAGLGWLVLSAVFSDVLYGVLFGLVAGMMVNICLHELIPTAHRHDPKDTIVSNCLVAGMAIMALSLVLFQY</sequence>
<evidence type="ECO:0008006" key="8">
    <source>
        <dbReference type="Google" id="ProtNLM"/>
    </source>
</evidence>
<dbReference type="EMBL" id="HBIU01043808">
    <property type="protein sequence ID" value="CAE0640972.1"/>
    <property type="molecule type" value="Transcribed_RNA"/>
</dbReference>